<dbReference type="OrthoDB" id="10348335at2759"/>
<evidence type="ECO:0000313" key="2">
    <source>
        <dbReference type="EMBL" id="PRQ69910.1"/>
    </source>
</evidence>
<dbReference type="Proteomes" id="UP000239560">
    <property type="component" value="Unassembled WGS sequence"/>
</dbReference>
<evidence type="ECO:0000256" key="1">
    <source>
        <dbReference type="SAM" id="MobiDB-lite"/>
    </source>
</evidence>
<sequence>MQPNQRELCEVFLAPHTDYLSPACKLADFGPATRLLDEDWERADRVQHFYAHFRVSATLCFDFAARIAQDARALGMLSACLARMGEFVKWRESAIRWSRTPDDALAQDVVMRNLKRLSDKIWTTPFDEEIIFPTQGEIVKENPLVVRSFHDPRITPPYDYTPLPCDNSHNPFLPESRHEAALAESSDPRHTRTHSRSPHPDYDSDASDDPLRVGPENCDPRHLISFIDTSTVPQDFYHHHQGTTQPPVVVLRSQRDLGNGGNERR</sequence>
<dbReference type="AlphaFoldDB" id="A0A2S9ZVY5"/>
<dbReference type="EMBL" id="LCTV02000017">
    <property type="protein sequence ID" value="PRQ69910.1"/>
    <property type="molecule type" value="Genomic_DNA"/>
</dbReference>
<reference evidence="2 3" key="1">
    <citation type="journal article" date="2018" name="Elife">
        <title>Functional genomics of lipid metabolism in the oleaginous yeast Rhodosporidium toruloides.</title>
        <authorList>
            <person name="Coradetti S.T."/>
            <person name="Pinel D."/>
            <person name="Geiselman G."/>
            <person name="Ito M."/>
            <person name="Mondo S."/>
            <person name="Reilly M.C."/>
            <person name="Cheng Y.F."/>
            <person name="Bauer S."/>
            <person name="Grigoriev I."/>
            <person name="Gladden J.M."/>
            <person name="Simmons B.A."/>
            <person name="Brem R."/>
            <person name="Arkin A.P."/>
            <person name="Skerker J.M."/>
        </authorList>
    </citation>
    <scope>NUCLEOTIDE SEQUENCE [LARGE SCALE GENOMIC DNA]</scope>
    <source>
        <strain evidence="2 3">NBRC 0880</strain>
    </source>
</reference>
<organism evidence="2 3">
    <name type="scientific">Rhodotorula toruloides</name>
    <name type="common">Yeast</name>
    <name type="synonym">Rhodosporidium toruloides</name>
    <dbReference type="NCBI Taxonomy" id="5286"/>
    <lineage>
        <taxon>Eukaryota</taxon>
        <taxon>Fungi</taxon>
        <taxon>Dikarya</taxon>
        <taxon>Basidiomycota</taxon>
        <taxon>Pucciniomycotina</taxon>
        <taxon>Microbotryomycetes</taxon>
        <taxon>Sporidiobolales</taxon>
        <taxon>Sporidiobolaceae</taxon>
        <taxon>Rhodotorula</taxon>
    </lineage>
</organism>
<proteinExistence type="predicted"/>
<evidence type="ECO:0000313" key="3">
    <source>
        <dbReference type="Proteomes" id="UP000239560"/>
    </source>
</evidence>
<gene>
    <name evidence="2" type="ORF">AAT19DRAFT_11563</name>
</gene>
<feature type="region of interest" description="Disordered" evidence="1">
    <location>
        <begin position="236"/>
        <end position="265"/>
    </location>
</feature>
<feature type="region of interest" description="Disordered" evidence="1">
    <location>
        <begin position="179"/>
        <end position="217"/>
    </location>
</feature>
<comment type="caution">
    <text evidence="2">The sequence shown here is derived from an EMBL/GenBank/DDBJ whole genome shotgun (WGS) entry which is preliminary data.</text>
</comment>
<feature type="compositionally biased region" description="Basic and acidic residues" evidence="1">
    <location>
        <begin position="179"/>
        <end position="190"/>
    </location>
</feature>
<accession>A0A2S9ZVY5</accession>
<name>A0A2S9ZVY5_RHOTO</name>
<protein>
    <submittedName>
        <fullName evidence="2">Uncharacterized protein</fullName>
    </submittedName>
</protein>